<dbReference type="GO" id="GO:0005524">
    <property type="term" value="F:ATP binding"/>
    <property type="evidence" value="ECO:0007669"/>
    <property type="project" value="InterPro"/>
</dbReference>
<evidence type="ECO:0000256" key="1">
    <source>
        <dbReference type="SAM" id="MobiDB-lite"/>
    </source>
</evidence>
<gene>
    <name evidence="3" type="ORF">M406DRAFT_333165</name>
</gene>
<proteinExistence type="predicted"/>
<keyword evidence="4" id="KW-1185">Reference proteome</keyword>
<feature type="region of interest" description="Disordered" evidence="1">
    <location>
        <begin position="48"/>
        <end position="76"/>
    </location>
</feature>
<dbReference type="OrthoDB" id="310217at2759"/>
<dbReference type="PROSITE" id="PS50011">
    <property type="entry name" value="PROTEIN_KINASE_DOM"/>
    <property type="match status" value="1"/>
</dbReference>
<organism evidence="3 4">
    <name type="scientific">Cryphonectria parasitica (strain ATCC 38755 / EP155)</name>
    <dbReference type="NCBI Taxonomy" id="660469"/>
    <lineage>
        <taxon>Eukaryota</taxon>
        <taxon>Fungi</taxon>
        <taxon>Dikarya</taxon>
        <taxon>Ascomycota</taxon>
        <taxon>Pezizomycotina</taxon>
        <taxon>Sordariomycetes</taxon>
        <taxon>Sordariomycetidae</taxon>
        <taxon>Diaporthales</taxon>
        <taxon>Cryphonectriaceae</taxon>
        <taxon>Cryphonectria-Endothia species complex</taxon>
        <taxon>Cryphonectria</taxon>
    </lineage>
</organism>
<evidence type="ECO:0000313" key="4">
    <source>
        <dbReference type="Proteomes" id="UP000803844"/>
    </source>
</evidence>
<dbReference type="SUPFAM" id="SSF56112">
    <property type="entry name" value="Protein kinase-like (PK-like)"/>
    <property type="match status" value="1"/>
</dbReference>
<sequence length="550" mass="62178">MPNRKTPNPNEYRRKSAAFYKRQLQLQDRFDFYRRLGLGKQEWSAKRRAKTIARRRQPARNGPVNTGFPGPDSKAARDVRHRAYEYQVEMLPTIRAPLEEMVQLPDGRVGQSLLSRGPVRDLMARSGLRFVKVLGWGANGIVTLWALRETTWNRDTLTEDEQIHNIVLKSIQGGMTSQLQMDNERRIMDILGRAPHIMQRFNLESIVNKPNARRPSDAGERAPRIPAAGSLDRFSRFLWMRFARFGELDEWIRKVRSADKSFPKAVLWQIFECLVNGCVAMAVPPRCQTIDAAGLPLPLHGPDLDEALPRQRISLADGYINITHFDLDLQNEDGDHPDVPRLQIADFGFATTATDFDIESAEPVYNDYTVLWECRDSGKPLFYTPEQYTKEWDNVNYEPFSEGFSTIPPTESDGAAGAFSEKTNIFNVALMIRCCITFLAPNCPPVPTHIPRSARWTTWTGWTYGGDLVDRRKDYGSDMCDLLLRCLAHQPSRRPDLRALRAAVARGVARCPVKAADRQWVTDTLFGPGRSPSAVPIPATADLGARVALG</sequence>
<evidence type="ECO:0000313" key="3">
    <source>
        <dbReference type="EMBL" id="KAF3762793.1"/>
    </source>
</evidence>
<feature type="domain" description="Protein kinase" evidence="2">
    <location>
        <begin position="128"/>
        <end position="521"/>
    </location>
</feature>
<dbReference type="InterPro" id="IPR011009">
    <property type="entry name" value="Kinase-like_dom_sf"/>
</dbReference>
<evidence type="ECO:0000259" key="2">
    <source>
        <dbReference type="PROSITE" id="PS50011"/>
    </source>
</evidence>
<dbReference type="Gene3D" id="1.10.510.10">
    <property type="entry name" value="Transferase(Phosphotransferase) domain 1"/>
    <property type="match status" value="1"/>
</dbReference>
<dbReference type="InterPro" id="IPR000719">
    <property type="entry name" value="Prot_kinase_dom"/>
</dbReference>
<accession>A0A9P4XXG1</accession>
<name>A0A9P4XXG1_CRYP1</name>
<dbReference type="Proteomes" id="UP000803844">
    <property type="component" value="Unassembled WGS sequence"/>
</dbReference>
<protein>
    <recommendedName>
        <fullName evidence="2">Protein kinase domain-containing protein</fullName>
    </recommendedName>
</protein>
<dbReference type="GeneID" id="63837949"/>
<feature type="compositionally biased region" description="Basic residues" evidence="1">
    <location>
        <begin position="48"/>
        <end position="58"/>
    </location>
</feature>
<dbReference type="GO" id="GO:0004672">
    <property type="term" value="F:protein kinase activity"/>
    <property type="evidence" value="ECO:0007669"/>
    <property type="project" value="InterPro"/>
</dbReference>
<dbReference type="RefSeq" id="XP_040773772.1">
    <property type="nucleotide sequence ID" value="XM_040920820.1"/>
</dbReference>
<comment type="caution">
    <text evidence="3">The sequence shown here is derived from an EMBL/GenBank/DDBJ whole genome shotgun (WGS) entry which is preliminary data.</text>
</comment>
<reference evidence="3" key="1">
    <citation type="journal article" date="2020" name="Phytopathology">
        <title>Genome sequence of the chestnut blight fungus Cryphonectria parasitica EP155: A fundamental resource for an archetypical invasive plant pathogen.</title>
        <authorList>
            <person name="Crouch J.A."/>
            <person name="Dawe A."/>
            <person name="Aerts A."/>
            <person name="Barry K."/>
            <person name="Churchill A.C.L."/>
            <person name="Grimwood J."/>
            <person name="Hillman B."/>
            <person name="Milgroom M.G."/>
            <person name="Pangilinan J."/>
            <person name="Smith M."/>
            <person name="Salamov A."/>
            <person name="Schmutz J."/>
            <person name="Yadav J."/>
            <person name="Grigoriev I.V."/>
            <person name="Nuss D."/>
        </authorList>
    </citation>
    <scope>NUCLEOTIDE SEQUENCE</scope>
    <source>
        <strain evidence="3">EP155</strain>
    </source>
</reference>
<dbReference type="AlphaFoldDB" id="A0A9P4XXG1"/>
<dbReference type="EMBL" id="MU032350">
    <property type="protein sequence ID" value="KAF3762793.1"/>
    <property type="molecule type" value="Genomic_DNA"/>
</dbReference>